<comment type="similarity">
    <text evidence="3">Belongs to the RimP family.</text>
</comment>
<evidence type="ECO:0000259" key="4">
    <source>
        <dbReference type="Pfam" id="PF02576"/>
    </source>
</evidence>
<protein>
    <recommendedName>
        <fullName evidence="3">Ribosome maturation factor RimP</fullName>
    </recommendedName>
</protein>
<dbReference type="InterPro" id="IPR028998">
    <property type="entry name" value="RimP_C"/>
</dbReference>
<comment type="function">
    <text evidence="3">Required for maturation of 30S ribosomal subunits.</text>
</comment>
<dbReference type="GO" id="GO:0006412">
    <property type="term" value="P:translation"/>
    <property type="evidence" value="ECO:0007669"/>
    <property type="project" value="TreeGrafter"/>
</dbReference>
<dbReference type="Gene3D" id="3.30.300.70">
    <property type="entry name" value="RimP-like superfamily, N-terminal"/>
    <property type="match status" value="1"/>
</dbReference>
<feature type="domain" description="Ribosome maturation factor RimP C-terminal" evidence="5">
    <location>
        <begin position="90"/>
        <end position="155"/>
    </location>
</feature>
<accession>A0A3D9L659</accession>
<evidence type="ECO:0000256" key="1">
    <source>
        <dbReference type="ARBA" id="ARBA00022490"/>
    </source>
</evidence>
<evidence type="ECO:0000313" key="7">
    <source>
        <dbReference type="Proteomes" id="UP000256779"/>
    </source>
</evidence>
<dbReference type="GO" id="GO:0005829">
    <property type="term" value="C:cytosol"/>
    <property type="evidence" value="ECO:0007669"/>
    <property type="project" value="TreeGrafter"/>
</dbReference>
<evidence type="ECO:0000256" key="2">
    <source>
        <dbReference type="ARBA" id="ARBA00022517"/>
    </source>
</evidence>
<dbReference type="OrthoDB" id="9789702at2"/>
<keyword evidence="2 3" id="KW-0690">Ribosome biogenesis</keyword>
<proteinExistence type="inferred from homology"/>
<gene>
    <name evidence="3" type="primary">rimP</name>
    <name evidence="6" type="ORF">C7460_103175</name>
</gene>
<dbReference type="RefSeq" id="WP_115866937.1">
    <property type="nucleotide sequence ID" value="NZ_QREG01000003.1"/>
</dbReference>
<feature type="domain" description="Ribosome maturation factor RimP N-terminal" evidence="4">
    <location>
        <begin position="25"/>
        <end position="87"/>
    </location>
</feature>
<name>A0A3D9L659_MARFU</name>
<dbReference type="InterPro" id="IPR035956">
    <property type="entry name" value="RimP_N_sf"/>
</dbReference>
<reference evidence="6 7" key="1">
    <citation type="submission" date="2018-07" db="EMBL/GenBank/DDBJ databases">
        <title>Genomic Encyclopedia of Type Strains, Phase IV (KMG-IV): sequencing the most valuable type-strain genomes for metagenomic binning, comparative biology and taxonomic classification.</title>
        <authorList>
            <person name="Goeker M."/>
        </authorList>
    </citation>
    <scope>NUCLEOTIDE SEQUENCE [LARGE SCALE GENOMIC DNA]</scope>
    <source>
        <strain evidence="6 7">DSM 4134</strain>
    </source>
</reference>
<dbReference type="CDD" id="cd01734">
    <property type="entry name" value="YlxS_C"/>
    <property type="match status" value="1"/>
</dbReference>
<dbReference type="Proteomes" id="UP000256779">
    <property type="component" value="Unassembled WGS sequence"/>
</dbReference>
<dbReference type="PANTHER" id="PTHR33867">
    <property type="entry name" value="RIBOSOME MATURATION FACTOR RIMP"/>
    <property type="match status" value="1"/>
</dbReference>
<dbReference type="InterPro" id="IPR028989">
    <property type="entry name" value="RimP_N"/>
</dbReference>
<dbReference type="HAMAP" id="MF_01077">
    <property type="entry name" value="RimP"/>
    <property type="match status" value="1"/>
</dbReference>
<keyword evidence="7" id="KW-1185">Reference proteome</keyword>
<dbReference type="SUPFAM" id="SSF74942">
    <property type="entry name" value="YhbC-like, C-terminal domain"/>
    <property type="match status" value="1"/>
</dbReference>
<organism evidence="6 7">
    <name type="scientific">Marinoscillum furvescens DSM 4134</name>
    <dbReference type="NCBI Taxonomy" id="1122208"/>
    <lineage>
        <taxon>Bacteria</taxon>
        <taxon>Pseudomonadati</taxon>
        <taxon>Bacteroidota</taxon>
        <taxon>Cytophagia</taxon>
        <taxon>Cytophagales</taxon>
        <taxon>Reichenbachiellaceae</taxon>
        <taxon>Marinoscillum</taxon>
    </lineage>
</organism>
<dbReference type="SUPFAM" id="SSF75420">
    <property type="entry name" value="YhbC-like, N-terminal domain"/>
    <property type="match status" value="1"/>
</dbReference>
<keyword evidence="1 3" id="KW-0963">Cytoplasm</keyword>
<dbReference type="EMBL" id="QREG01000003">
    <property type="protein sequence ID" value="REE01658.1"/>
    <property type="molecule type" value="Genomic_DNA"/>
</dbReference>
<comment type="caution">
    <text evidence="6">The sequence shown here is derived from an EMBL/GenBank/DDBJ whole genome shotgun (WGS) entry which is preliminary data.</text>
</comment>
<evidence type="ECO:0000313" key="6">
    <source>
        <dbReference type="EMBL" id="REE01658.1"/>
    </source>
</evidence>
<dbReference type="InterPro" id="IPR003728">
    <property type="entry name" value="Ribosome_maturation_RimP"/>
</dbReference>
<sequence length="156" mass="17336">MIIQKQVEQEVLQMVEAIIADEPALFVVKVILKGNPGNQKLIVLLDGDEGITIDQCSKVSRGLSAELEEKDLIDGKYHLEVSSAGIDFPLQSVRQYQKNVGRSLKVTMIGGDVLTGELAEVNDDFIVLNEQKKKESIEHKISLRDIDKSMVLVSFK</sequence>
<comment type="subcellular location">
    <subcellularLocation>
        <location evidence="3">Cytoplasm</location>
    </subcellularLocation>
</comment>
<dbReference type="GO" id="GO:0000028">
    <property type="term" value="P:ribosomal small subunit assembly"/>
    <property type="evidence" value="ECO:0007669"/>
    <property type="project" value="TreeGrafter"/>
</dbReference>
<dbReference type="PANTHER" id="PTHR33867:SF1">
    <property type="entry name" value="RIBOSOME MATURATION FACTOR RIMP"/>
    <property type="match status" value="1"/>
</dbReference>
<dbReference type="Pfam" id="PF17384">
    <property type="entry name" value="DUF150_C"/>
    <property type="match status" value="1"/>
</dbReference>
<evidence type="ECO:0000259" key="5">
    <source>
        <dbReference type="Pfam" id="PF17384"/>
    </source>
</evidence>
<dbReference type="AlphaFoldDB" id="A0A3D9L659"/>
<evidence type="ECO:0000256" key="3">
    <source>
        <dbReference type="HAMAP-Rule" id="MF_01077"/>
    </source>
</evidence>
<dbReference type="InterPro" id="IPR036847">
    <property type="entry name" value="RimP_C_sf"/>
</dbReference>
<dbReference type="Pfam" id="PF02576">
    <property type="entry name" value="RimP_N"/>
    <property type="match status" value="1"/>
</dbReference>